<name>A0ABT1HTS9_STRSD</name>
<evidence type="ECO:0000313" key="2">
    <source>
        <dbReference type="Proteomes" id="UP001205311"/>
    </source>
</evidence>
<accession>A0ABT1HTS9</accession>
<sequence length="172" mass="17983">MRDFQVAAAALTGLPVTHVYYWATSLNAEFGGRDAVDATGQNAPGVIAMLDAIGGELTPGDRIRFPRPGWADSILEYFWGLGAAVARILDTVPWACLDSGVLPYSRPELGPAVGTGAATAEPGAAGCVHWAPPARKPVTEPPSCTVPTCCRTRVAASRVEMPRSAPVNAPRT</sequence>
<comment type="caution">
    <text evidence="1">The sequence shown here is derived from an EMBL/GenBank/DDBJ whole genome shotgun (WGS) entry which is preliminary data.</text>
</comment>
<dbReference type="EMBL" id="JAMTCP010000011">
    <property type="protein sequence ID" value="MCP2258815.1"/>
    <property type="molecule type" value="Genomic_DNA"/>
</dbReference>
<reference evidence="1 2" key="1">
    <citation type="submission" date="2022-06" db="EMBL/GenBank/DDBJ databases">
        <title>Genomic Encyclopedia of Archaeal and Bacterial Type Strains, Phase II (KMG-II): from individual species to whole genera.</title>
        <authorList>
            <person name="Goeker M."/>
        </authorList>
    </citation>
    <scope>NUCLEOTIDE SEQUENCE [LARGE SCALE GENOMIC DNA]</scope>
    <source>
        <strain evidence="1 2">DSM 40477</strain>
    </source>
</reference>
<protein>
    <submittedName>
        <fullName evidence="1">Uncharacterized protein</fullName>
    </submittedName>
</protein>
<keyword evidence="2" id="KW-1185">Reference proteome</keyword>
<evidence type="ECO:0000313" key="1">
    <source>
        <dbReference type="EMBL" id="MCP2258815.1"/>
    </source>
</evidence>
<organism evidence="1 2">
    <name type="scientific">Streptoalloteichus tenebrarius (strain ATCC 17920 / DSM 40477 / JCM 4838 / CBS 697.72 / NBRC 16177 / NCIMB 11028 / NRRL B-12390 / A12253. 1 / ISP 5477)</name>
    <name type="common">Streptomyces tenebrarius</name>
    <dbReference type="NCBI Taxonomy" id="1933"/>
    <lineage>
        <taxon>Bacteria</taxon>
        <taxon>Bacillati</taxon>
        <taxon>Actinomycetota</taxon>
        <taxon>Actinomycetes</taxon>
        <taxon>Pseudonocardiales</taxon>
        <taxon>Pseudonocardiaceae</taxon>
        <taxon>Streptoalloteichus</taxon>
    </lineage>
</organism>
<proteinExistence type="predicted"/>
<dbReference type="Proteomes" id="UP001205311">
    <property type="component" value="Unassembled WGS sequence"/>
</dbReference>
<gene>
    <name evidence="1" type="ORF">LX15_002513</name>
</gene>